<feature type="transmembrane region" description="Helical" evidence="12">
    <location>
        <begin position="361"/>
        <end position="387"/>
    </location>
</feature>
<dbReference type="PANTHER" id="PTHR30365:SF14">
    <property type="entry name" value="CYTOCHROME BD MENAQUINOL OXIDASE SUBUNIT I-RELATED"/>
    <property type="match status" value="1"/>
</dbReference>
<dbReference type="OrthoDB" id="8675262at2"/>
<evidence type="ECO:0000313" key="14">
    <source>
        <dbReference type="Proteomes" id="UP000283474"/>
    </source>
</evidence>
<feature type="transmembrane region" description="Helical" evidence="12">
    <location>
        <begin position="407"/>
        <end position="425"/>
    </location>
</feature>
<evidence type="ECO:0000256" key="9">
    <source>
        <dbReference type="ARBA" id="ARBA00022989"/>
    </source>
</evidence>
<feature type="transmembrane region" description="Helical" evidence="12">
    <location>
        <begin position="96"/>
        <end position="117"/>
    </location>
</feature>
<dbReference type="GO" id="GO:0005886">
    <property type="term" value="C:plasma membrane"/>
    <property type="evidence" value="ECO:0007669"/>
    <property type="project" value="UniProtKB-SubCell"/>
</dbReference>
<keyword evidence="8 12" id="KW-0249">Electron transport</keyword>
<proteinExistence type="inferred from homology"/>
<evidence type="ECO:0000256" key="12">
    <source>
        <dbReference type="PIRNR" id="PIRNR006446"/>
    </source>
</evidence>
<evidence type="ECO:0000256" key="7">
    <source>
        <dbReference type="ARBA" id="ARBA00022723"/>
    </source>
</evidence>
<keyword evidence="9 12" id="KW-1133">Transmembrane helix</keyword>
<organism evidence="13 14">
    <name type="scientific">Pollutimonas thiosulfatoxidans</name>
    <dbReference type="NCBI Taxonomy" id="2028345"/>
    <lineage>
        <taxon>Bacteria</taxon>
        <taxon>Pseudomonadati</taxon>
        <taxon>Pseudomonadota</taxon>
        <taxon>Betaproteobacteria</taxon>
        <taxon>Burkholderiales</taxon>
        <taxon>Alcaligenaceae</taxon>
        <taxon>Pollutimonas</taxon>
    </lineage>
</organism>
<feature type="transmembrane region" description="Helical" evidence="12">
    <location>
        <begin position="217"/>
        <end position="238"/>
    </location>
</feature>
<keyword evidence="7 12" id="KW-0479">Metal-binding</keyword>
<accession>A0A410G8F9</accession>
<dbReference type="GO" id="GO:0020037">
    <property type="term" value="F:heme binding"/>
    <property type="evidence" value="ECO:0007669"/>
    <property type="project" value="TreeGrafter"/>
</dbReference>
<dbReference type="Pfam" id="PF01654">
    <property type="entry name" value="Cyt_bd_oxida_I"/>
    <property type="match status" value="1"/>
</dbReference>
<evidence type="ECO:0000256" key="4">
    <source>
        <dbReference type="ARBA" id="ARBA00022475"/>
    </source>
</evidence>
<feature type="transmembrane region" description="Helical" evidence="12">
    <location>
        <begin position="181"/>
        <end position="205"/>
    </location>
</feature>
<evidence type="ECO:0000256" key="10">
    <source>
        <dbReference type="ARBA" id="ARBA00023004"/>
    </source>
</evidence>
<dbReference type="Proteomes" id="UP000283474">
    <property type="component" value="Chromosome"/>
</dbReference>
<evidence type="ECO:0000313" key="13">
    <source>
        <dbReference type="EMBL" id="QAA92609.1"/>
    </source>
</evidence>
<comment type="subcellular location">
    <subcellularLocation>
        <location evidence="12">Cell inner membrane</location>
    </subcellularLocation>
    <subcellularLocation>
        <location evidence="1">Cell membrane</location>
        <topology evidence="1">Multi-pass membrane protein</topology>
    </subcellularLocation>
</comment>
<keyword evidence="14" id="KW-1185">Reference proteome</keyword>
<evidence type="ECO:0000256" key="2">
    <source>
        <dbReference type="ARBA" id="ARBA00009819"/>
    </source>
</evidence>
<dbReference type="GO" id="GO:0016682">
    <property type="term" value="F:oxidoreductase activity, acting on diphenols and related substances as donors, oxygen as acceptor"/>
    <property type="evidence" value="ECO:0007669"/>
    <property type="project" value="TreeGrafter"/>
</dbReference>
<feature type="transmembrane region" description="Helical" evidence="12">
    <location>
        <begin position="55"/>
        <end position="76"/>
    </location>
</feature>
<dbReference type="AlphaFoldDB" id="A0A410G8F9"/>
<evidence type="ECO:0000256" key="5">
    <source>
        <dbReference type="ARBA" id="ARBA00022617"/>
    </source>
</evidence>
<dbReference type="KEGG" id="pus:CKA81_01190"/>
<keyword evidence="11 12" id="KW-0472">Membrane</keyword>
<dbReference type="GO" id="GO:0046872">
    <property type="term" value="F:metal ion binding"/>
    <property type="evidence" value="ECO:0007669"/>
    <property type="project" value="UniProtKB-UniRule"/>
</dbReference>
<dbReference type="GO" id="GO:0070069">
    <property type="term" value="C:cytochrome complex"/>
    <property type="evidence" value="ECO:0007669"/>
    <property type="project" value="UniProtKB-UniRule"/>
</dbReference>
<name>A0A410G8F9_9BURK</name>
<gene>
    <name evidence="13" type="ORF">CKA81_01190</name>
</gene>
<keyword evidence="5 12" id="KW-0349">Heme</keyword>
<keyword evidence="4 12" id="KW-1003">Cell membrane</keyword>
<dbReference type="InterPro" id="IPR002585">
    <property type="entry name" value="Cyt-d_ubiquinol_oxidase_su_1"/>
</dbReference>
<evidence type="ECO:0000256" key="3">
    <source>
        <dbReference type="ARBA" id="ARBA00022448"/>
    </source>
</evidence>
<reference evidence="13 14" key="1">
    <citation type="submission" date="2017-08" db="EMBL/GenBank/DDBJ databases">
        <authorList>
            <person name="Park S.-J."/>
            <person name="Kim H."/>
        </authorList>
    </citation>
    <scope>NUCLEOTIDE SEQUENCE [LARGE SCALE GENOMIC DNA]</scope>
    <source>
        <strain evidence="14">ye3</strain>
    </source>
</reference>
<feature type="transmembrane region" description="Helical" evidence="12">
    <location>
        <begin position="320"/>
        <end position="341"/>
    </location>
</feature>
<evidence type="ECO:0000256" key="1">
    <source>
        <dbReference type="ARBA" id="ARBA00004651"/>
    </source>
</evidence>
<dbReference type="EMBL" id="CP022987">
    <property type="protein sequence ID" value="QAA92609.1"/>
    <property type="molecule type" value="Genomic_DNA"/>
</dbReference>
<evidence type="ECO:0000256" key="11">
    <source>
        <dbReference type="ARBA" id="ARBA00023136"/>
    </source>
</evidence>
<keyword evidence="3 12" id="KW-0813">Transport</keyword>
<keyword evidence="6 12" id="KW-0812">Transmembrane</keyword>
<evidence type="ECO:0000256" key="8">
    <source>
        <dbReference type="ARBA" id="ARBA00022982"/>
    </source>
</evidence>
<feature type="transmembrane region" description="Helical" evidence="12">
    <location>
        <begin position="129"/>
        <end position="152"/>
    </location>
</feature>
<evidence type="ECO:0000256" key="6">
    <source>
        <dbReference type="ARBA" id="ARBA00022692"/>
    </source>
</evidence>
<dbReference type="GO" id="GO:0019646">
    <property type="term" value="P:aerobic electron transport chain"/>
    <property type="evidence" value="ECO:0007669"/>
    <property type="project" value="InterPro"/>
</dbReference>
<feature type="transmembrane region" description="Helical" evidence="12">
    <location>
        <begin position="12"/>
        <end position="35"/>
    </location>
</feature>
<sequence length="446" mass="48634">MTHSTLWLAQIQFFSSLGFMLLFLVVELGLAWVLLYFKLRAFGAEHAAWTQAYRFWVRVFALAFVLSFAASMPVLIQLGTLWPHLMEKIGDVASPLLAAGILSAFIFKSCFLGAMLFGQRHVSERVHAILVFMVAFGVTVSTFWLLVLLAWMHTPVGALLVDGSYRVLDWLAILSSPALPWYAGLLVFSSAVTVAFLMLGIVAAQSLRRPADDSGRLVFQSAAWLAAVGVLSLAGVAAGSNAMTAAHHPAKAAATAAYWRSGEPPAMVIFAWPDEAAAKNRAAWSWQGAGRAWLARDESGKLRGLDQFSGMAPPVALTFWSFRLAVLMGLGMAVVAAVTLWRARRKHYDPSAFSRRWLHVLVALTFSGWLLLLPGMAHLLLGAFPYAVTGTITVSEVAGETTFHTLLGAYAAYLLIYGVVMAGFFQMLRHIGRYGVVPVARRRGRA</sequence>
<comment type="similarity">
    <text evidence="2 12">Belongs to the cytochrome ubiquinol oxidase subunit 1 family.</text>
</comment>
<dbReference type="GO" id="GO:0009055">
    <property type="term" value="F:electron transfer activity"/>
    <property type="evidence" value="ECO:0007669"/>
    <property type="project" value="UniProtKB-UniRule"/>
</dbReference>
<keyword evidence="10 12" id="KW-0408">Iron</keyword>
<dbReference type="PIRSF" id="PIRSF006446">
    <property type="entry name" value="Cyt_quinol_oxidase_1"/>
    <property type="match status" value="1"/>
</dbReference>
<dbReference type="PANTHER" id="PTHR30365">
    <property type="entry name" value="CYTOCHROME D UBIQUINOL OXIDASE"/>
    <property type="match status" value="1"/>
</dbReference>
<dbReference type="RefSeq" id="WP_128353662.1">
    <property type="nucleotide sequence ID" value="NZ_CP022987.1"/>
</dbReference>
<protein>
    <submittedName>
        <fullName evidence="13">Cytochrome ubiquinol oxidase subunit I</fullName>
    </submittedName>
</protein>